<evidence type="ECO:0000256" key="1">
    <source>
        <dbReference type="SAM" id="Coils"/>
    </source>
</evidence>
<feature type="transmembrane region" description="Helical" evidence="2">
    <location>
        <begin position="32"/>
        <end position="51"/>
    </location>
</feature>
<organism evidence="3 4">
    <name type="scientific">Cotesia glomerata</name>
    <name type="common">Lepidopteran parasitic wasp</name>
    <name type="synonym">Apanteles glomeratus</name>
    <dbReference type="NCBI Taxonomy" id="32391"/>
    <lineage>
        <taxon>Eukaryota</taxon>
        <taxon>Metazoa</taxon>
        <taxon>Ecdysozoa</taxon>
        <taxon>Arthropoda</taxon>
        <taxon>Hexapoda</taxon>
        <taxon>Insecta</taxon>
        <taxon>Pterygota</taxon>
        <taxon>Neoptera</taxon>
        <taxon>Endopterygota</taxon>
        <taxon>Hymenoptera</taxon>
        <taxon>Apocrita</taxon>
        <taxon>Ichneumonoidea</taxon>
        <taxon>Braconidae</taxon>
        <taxon>Microgastrinae</taxon>
        <taxon>Cotesia</taxon>
    </lineage>
</organism>
<keyword evidence="1" id="KW-0175">Coiled coil</keyword>
<dbReference type="Proteomes" id="UP000826195">
    <property type="component" value="Unassembled WGS sequence"/>
</dbReference>
<evidence type="ECO:0008006" key="5">
    <source>
        <dbReference type="Google" id="ProtNLM"/>
    </source>
</evidence>
<evidence type="ECO:0000313" key="4">
    <source>
        <dbReference type="Proteomes" id="UP000826195"/>
    </source>
</evidence>
<accession>A0AAV7J833</accession>
<name>A0AAV7J833_COTGL</name>
<keyword evidence="2" id="KW-0472">Membrane</keyword>
<keyword evidence="4" id="KW-1185">Reference proteome</keyword>
<feature type="transmembrane region" description="Helical" evidence="2">
    <location>
        <begin position="210"/>
        <end position="231"/>
    </location>
</feature>
<reference evidence="3 4" key="1">
    <citation type="journal article" date="2021" name="J. Hered.">
        <title>A chromosome-level genome assembly of the parasitoid wasp, Cotesia glomerata (Hymenoptera: Braconidae).</title>
        <authorList>
            <person name="Pinto B.J."/>
            <person name="Weis J.J."/>
            <person name="Gamble T."/>
            <person name="Ode P.J."/>
            <person name="Paul R."/>
            <person name="Zaspel J.M."/>
        </authorList>
    </citation>
    <scope>NUCLEOTIDE SEQUENCE [LARGE SCALE GENOMIC DNA]</scope>
    <source>
        <strain evidence="3">CgM1</strain>
    </source>
</reference>
<keyword evidence="2" id="KW-1133">Transmembrane helix</keyword>
<feature type="coiled-coil region" evidence="1">
    <location>
        <begin position="102"/>
        <end position="129"/>
    </location>
</feature>
<feature type="transmembrane region" description="Helical" evidence="2">
    <location>
        <begin position="137"/>
        <end position="161"/>
    </location>
</feature>
<keyword evidence="2" id="KW-0812">Transmembrane</keyword>
<sequence>MNEIELCNLHIFVILEYLVFWKRVKSSFREKLAIFSAMIIVLVANLCIIIGETVAIKDCKDLTGLVKQINPICFHTIGLFKCICIFTNIDGINELISQSLCCDRLLLRLSRKKTELEEYKKIMTNFSRQIKKHSYTWLFFLMSTMFEWFIVPLFHLVYILAYQKDQITASLFEDHKITMISLPWKINNLLKYSLTFGFHLTNGVFSTLELWFSDMLHVFFLINICVNLKYFNRMMKKKNFPIENLKEFLIIHRENFELAEKIKVVFSNLLLITCLECMTALCLVSVETSTFKVNSTQSAEAIYDCNWEELVYNNSFNKNRRKEIIKKGKMIKFMLMRSQKHIIMTGRSISVFSMQSFETIVKFSLANALIVRRFAMKS</sequence>
<dbReference type="EMBL" id="JAHXZJ010000001">
    <property type="protein sequence ID" value="KAH0567447.1"/>
    <property type="molecule type" value="Genomic_DNA"/>
</dbReference>
<comment type="caution">
    <text evidence="3">The sequence shown here is derived from an EMBL/GenBank/DDBJ whole genome shotgun (WGS) entry which is preliminary data.</text>
</comment>
<proteinExistence type="predicted"/>
<dbReference type="AlphaFoldDB" id="A0AAV7J833"/>
<gene>
    <name evidence="3" type="ORF">KQX54_010053</name>
</gene>
<evidence type="ECO:0000313" key="3">
    <source>
        <dbReference type="EMBL" id="KAH0567447.1"/>
    </source>
</evidence>
<protein>
    <recommendedName>
        <fullName evidence="5">Odorant receptor</fullName>
    </recommendedName>
</protein>
<evidence type="ECO:0000256" key="2">
    <source>
        <dbReference type="SAM" id="Phobius"/>
    </source>
</evidence>